<accession>A0A482INP4</accession>
<dbReference type="RefSeq" id="WP_111733659.1">
    <property type="nucleotide sequence ID" value="NZ_CP037900.1"/>
</dbReference>
<dbReference type="EMBL" id="CP037900">
    <property type="protein sequence ID" value="QBP10458.1"/>
    <property type="molecule type" value="Genomic_DNA"/>
</dbReference>
<sequence>MKVKLFSVEAADEDTSLGDVLAIIDATTLEQRLRRLAGGHEIRIEKVVRPGERKPYWLLDFVRLRFEHGPGRASARTPLEGFELAEGDGFGEETAMLFDPKTGSLFMQYNHFGVKESAAEAYFSMFDDQRAYGFEFLPALDSSVEAKLASASQFSKFTMKVAPAGINKDLRKSNVSLGRALDIADELRAPVVELTVGVGHARTGLPVPSVHDAVNFVKRMIRVSPDSVLRAGVVGKDMSNDDAPSEFLDLIAPKKVWDFDNLELGSDLRYTQSSRFNALERARLDWLRHR</sequence>
<gene>
    <name evidence="1" type="ORF">DDF84_012205</name>
</gene>
<protein>
    <submittedName>
        <fullName evidence="1">Uncharacterized protein</fullName>
    </submittedName>
</protein>
<name>A0A482INP4_9BURK</name>
<proteinExistence type="predicted"/>
<evidence type="ECO:0000313" key="1">
    <source>
        <dbReference type="EMBL" id="QBP10458.1"/>
    </source>
</evidence>
<dbReference type="Pfam" id="PF20505">
    <property type="entry name" value="DUF6731"/>
    <property type="match status" value="1"/>
</dbReference>
<organism evidence="1 2">
    <name type="scientific">Cupriavidus metallidurans</name>
    <dbReference type="NCBI Taxonomy" id="119219"/>
    <lineage>
        <taxon>Bacteria</taxon>
        <taxon>Pseudomonadati</taxon>
        <taxon>Pseudomonadota</taxon>
        <taxon>Betaproteobacteria</taxon>
        <taxon>Burkholderiales</taxon>
        <taxon>Burkholderiaceae</taxon>
        <taxon>Cupriavidus</taxon>
    </lineage>
</organism>
<dbReference type="OrthoDB" id="9129985at2"/>
<dbReference type="Proteomes" id="UP000253772">
    <property type="component" value="Chromosome c1"/>
</dbReference>
<dbReference type="AlphaFoldDB" id="A0A482INP4"/>
<evidence type="ECO:0000313" key="2">
    <source>
        <dbReference type="Proteomes" id="UP000253772"/>
    </source>
</evidence>
<dbReference type="InterPro" id="IPR046618">
    <property type="entry name" value="DUF6731"/>
</dbReference>
<reference evidence="1 2" key="1">
    <citation type="submission" date="2019-03" db="EMBL/GenBank/DDBJ databases">
        <title>Comparative insights into the high quality Complete genome sequence of highly metal resistant Cupriavidus metallidurans strain BS1 isolated from a gold-copper mine.</title>
        <authorList>
            <person name="Mazhar H.S."/>
            <person name="Rensing C."/>
        </authorList>
    </citation>
    <scope>NUCLEOTIDE SEQUENCE [LARGE SCALE GENOMIC DNA]</scope>
    <source>
        <strain evidence="1 2">BS1</strain>
    </source>
</reference>